<organism evidence="2 3">
    <name type="scientific">Delftia lacustris</name>
    <dbReference type="NCBI Taxonomy" id="558537"/>
    <lineage>
        <taxon>Bacteria</taxon>
        <taxon>Pseudomonadati</taxon>
        <taxon>Pseudomonadota</taxon>
        <taxon>Betaproteobacteria</taxon>
        <taxon>Burkholderiales</taxon>
        <taxon>Comamonadaceae</taxon>
        <taxon>Delftia</taxon>
    </lineage>
</organism>
<dbReference type="InterPro" id="IPR029062">
    <property type="entry name" value="Class_I_gatase-like"/>
</dbReference>
<dbReference type="Pfam" id="PF00117">
    <property type="entry name" value="GATase"/>
    <property type="match status" value="1"/>
</dbReference>
<dbReference type="GO" id="GO:0016740">
    <property type="term" value="F:transferase activity"/>
    <property type="evidence" value="ECO:0007669"/>
    <property type="project" value="UniProtKB-KW"/>
</dbReference>
<dbReference type="PROSITE" id="PS51273">
    <property type="entry name" value="GATASE_TYPE_1"/>
    <property type="match status" value="1"/>
</dbReference>
<dbReference type="PANTHER" id="PTHR42695">
    <property type="entry name" value="GLUTAMINE AMIDOTRANSFERASE YLR126C-RELATED"/>
    <property type="match status" value="1"/>
</dbReference>
<evidence type="ECO:0000313" key="3">
    <source>
        <dbReference type="Proteomes" id="UP000183417"/>
    </source>
</evidence>
<keyword evidence="2" id="KW-0808">Transferase</keyword>
<accession>A0A1H3TL33</accession>
<gene>
    <name evidence="2" type="ORF">SAMN05421547_13040</name>
</gene>
<dbReference type="Proteomes" id="UP000183417">
    <property type="component" value="Unassembled WGS sequence"/>
</dbReference>
<proteinExistence type="predicted"/>
<dbReference type="SUPFAM" id="SSF52317">
    <property type="entry name" value="Class I glutamine amidotransferase-like"/>
    <property type="match status" value="1"/>
</dbReference>
<protein>
    <submittedName>
        <fullName evidence="2">GMP synthase-Glutamine amidotransferase</fullName>
    </submittedName>
</protein>
<name>A0A1H3TL33_9BURK</name>
<dbReference type="InterPro" id="IPR017926">
    <property type="entry name" value="GATASE"/>
</dbReference>
<dbReference type="CDD" id="cd01741">
    <property type="entry name" value="GATase1_1"/>
    <property type="match status" value="1"/>
</dbReference>
<dbReference type="GO" id="GO:0005829">
    <property type="term" value="C:cytosol"/>
    <property type="evidence" value="ECO:0007669"/>
    <property type="project" value="TreeGrafter"/>
</dbReference>
<dbReference type="Gene3D" id="3.40.50.880">
    <property type="match status" value="1"/>
</dbReference>
<dbReference type="RefSeq" id="WP_016448076.1">
    <property type="nucleotide sequence ID" value="NZ_AP025556.1"/>
</dbReference>
<reference evidence="2 3" key="1">
    <citation type="submission" date="2016-10" db="EMBL/GenBank/DDBJ databases">
        <authorList>
            <person name="de Groot N.N."/>
        </authorList>
    </citation>
    <scope>NUCLEOTIDE SEQUENCE [LARGE SCALE GENOMIC DNA]</scope>
    <source>
        <strain evidence="2 3">LMG 24775</strain>
    </source>
</reference>
<sequence>MRPVAILQHESTQGPGVLREHLEQQCIPYRMLQPALDGRAPVHAADYSGIVVLGSNHCVNEGLPWMEDEQSLLADALRHDVPVLGHCFGAQMLARAMGARVWRNPCPNIGWSRIWVTAAAQQLMDLPREATIFHWHYDTFEIPRGAVRTMYGSHCLNKGFRHGRHWAFQGHMEVTAASVAAWCAEGHDELLRARGPAAQTESEILRHLDLRIPVLHALAHRTYRAWTSQLQRPVVVPLSAASR</sequence>
<dbReference type="EMBL" id="FNPE01000030">
    <property type="protein sequence ID" value="SDZ51002.1"/>
    <property type="molecule type" value="Genomic_DNA"/>
</dbReference>
<dbReference type="InterPro" id="IPR044992">
    <property type="entry name" value="ChyE-like"/>
</dbReference>
<feature type="domain" description="Glutamine amidotransferase" evidence="1">
    <location>
        <begin position="44"/>
        <end position="175"/>
    </location>
</feature>
<dbReference type="AlphaFoldDB" id="A0A1H3TL33"/>
<evidence type="ECO:0000259" key="1">
    <source>
        <dbReference type="Pfam" id="PF00117"/>
    </source>
</evidence>
<evidence type="ECO:0000313" key="2">
    <source>
        <dbReference type="EMBL" id="SDZ51002.1"/>
    </source>
</evidence>
<dbReference type="GeneID" id="94692979"/>
<keyword evidence="2" id="KW-0315">Glutamine amidotransferase</keyword>
<dbReference type="PANTHER" id="PTHR42695:SF5">
    <property type="entry name" value="GLUTAMINE AMIDOTRANSFERASE YLR126C-RELATED"/>
    <property type="match status" value="1"/>
</dbReference>